<organism evidence="2 3">
    <name type="scientific">Candidatus Erwinia dacicola</name>
    <dbReference type="NCBI Taxonomy" id="252393"/>
    <lineage>
        <taxon>Bacteria</taxon>
        <taxon>Pseudomonadati</taxon>
        <taxon>Pseudomonadota</taxon>
        <taxon>Gammaproteobacteria</taxon>
        <taxon>Enterobacterales</taxon>
        <taxon>Erwiniaceae</taxon>
        <taxon>Erwinia</taxon>
    </lineage>
</organism>
<evidence type="ECO:0000313" key="2">
    <source>
        <dbReference type="EMBL" id="RAP71827.1"/>
    </source>
</evidence>
<dbReference type="Gene3D" id="2.60.40.2040">
    <property type="entry name" value="CFA/I fimbrial subunit E, pilin domain"/>
    <property type="match status" value="1"/>
</dbReference>
<evidence type="ECO:0000313" key="3">
    <source>
        <dbReference type="Proteomes" id="UP000244334"/>
    </source>
</evidence>
<dbReference type="Pfam" id="PF07434">
    <property type="entry name" value="CblD"/>
    <property type="match status" value="1"/>
</dbReference>
<comment type="caution">
    <text evidence="2">The sequence shown here is derived from an EMBL/GenBank/DDBJ whole genome shotgun (WGS) entry which is preliminary data.</text>
</comment>
<feature type="chain" id="PRO_5016468377" evidence="1">
    <location>
        <begin position="24"/>
        <end position="384"/>
    </location>
</feature>
<name>A0A328TMN4_9GAMM</name>
<dbReference type="PROSITE" id="PS51257">
    <property type="entry name" value="PROKAR_LIPOPROTEIN"/>
    <property type="match status" value="1"/>
</dbReference>
<dbReference type="InterPro" id="IPR043037">
    <property type="entry name" value="CfaE_adhesin"/>
</dbReference>
<dbReference type="AlphaFoldDB" id="A0A328TMN4"/>
<dbReference type="OrthoDB" id="6543917at2"/>
<evidence type="ECO:0000256" key="1">
    <source>
        <dbReference type="SAM" id="SignalP"/>
    </source>
</evidence>
<proteinExistence type="predicted"/>
<dbReference type="Proteomes" id="UP000244334">
    <property type="component" value="Unassembled WGS sequence"/>
</dbReference>
<accession>A0A328TMN4</accession>
<sequence>MKIKSTLKLFTMISSIISFSCMAVYESPVSRTTTLTAEFDKSSLPDSLTIWNNLSGGRDDTDGQKWGRNTLVCLSTTDTTNGACNITPYWSGNNPPAGSQNISLLFTNKKTNQSVNINIVGMHQIVIPAGCHSPYSFNYPASVTFGCAGSISVENKFTYKIPRDSLSSLSTPGIWQARLKQNLMLWSSNPNTITVWTADITLNVTDVKNQKIYFPAFPSSAPLINLNLSNRPGTPDNIVASGVSTLDMCLYDGKNSMSSQINMIFRDEGSFASKRPEGLFSVYLDDANKSQTTNRIDYQLSVINPTNGQVQVINNGDGILWENTNTRRIQRLVVIPGMHGASLCVPAPLTITVPQFRLADKSAGRYSGKLTVIYTPSTQTNVSN</sequence>
<reference evidence="2" key="1">
    <citation type="submission" date="2018-04" db="EMBL/GenBank/DDBJ databases">
        <title>Genomes of the Obligate Erwinia dacicola and Facultative Enterobacter sp. OLF Endosymbionts of the Olive Fruit fly, Bactrocera oleae.</title>
        <authorList>
            <person name="Estes A.M."/>
            <person name="Hearn D.J."/>
            <person name="Agarwal S."/>
            <person name="Pierson E.A."/>
            <person name="Dunning-Hotopp J.C."/>
        </authorList>
    </citation>
    <scope>NUCLEOTIDE SEQUENCE [LARGE SCALE GENOMIC DNA]</scope>
    <source>
        <strain evidence="2">Oroville</strain>
    </source>
</reference>
<protein>
    <submittedName>
        <fullName evidence="2">CblD like pilus biogenesis initiator family protein</fullName>
    </submittedName>
</protein>
<keyword evidence="3" id="KW-1185">Reference proteome</keyword>
<keyword evidence="1" id="KW-0732">Signal</keyword>
<dbReference type="Gene3D" id="2.60.40.2520">
    <property type="entry name" value="CFA/I fimbrial subunit E, adhesin domain"/>
    <property type="match status" value="1"/>
</dbReference>
<gene>
    <name evidence="2" type="ORF">ACZ87_01354</name>
</gene>
<dbReference type="EMBL" id="LJAM02000093">
    <property type="protein sequence ID" value="RAP71827.1"/>
    <property type="molecule type" value="Genomic_DNA"/>
</dbReference>
<feature type="signal peptide" evidence="1">
    <location>
        <begin position="1"/>
        <end position="23"/>
    </location>
</feature>
<dbReference type="InterPro" id="IPR010888">
    <property type="entry name" value="CblD"/>
</dbReference>
<dbReference type="RefSeq" id="WP_083264831.1">
    <property type="nucleotide sequence ID" value="NZ_LJAM02000093.1"/>
</dbReference>